<evidence type="ECO:0000259" key="5">
    <source>
        <dbReference type="PROSITE" id="PS52004"/>
    </source>
</evidence>
<proteinExistence type="inferred from homology"/>
<dbReference type="InterPro" id="IPR032821">
    <property type="entry name" value="PKS_assoc"/>
</dbReference>
<dbReference type="Pfam" id="PF00109">
    <property type="entry name" value="ketoacyl-synt"/>
    <property type="match status" value="1"/>
</dbReference>
<evidence type="ECO:0000256" key="3">
    <source>
        <dbReference type="ARBA" id="ARBA00022679"/>
    </source>
</evidence>
<dbReference type="Pfam" id="PF02801">
    <property type="entry name" value="Ketoacyl-synt_C"/>
    <property type="match status" value="1"/>
</dbReference>
<reference evidence="6 7" key="1">
    <citation type="submission" date="2019-03" db="EMBL/GenBank/DDBJ databases">
        <title>Draft genome sequences of novel Actinobacteria.</title>
        <authorList>
            <person name="Sahin N."/>
            <person name="Ay H."/>
            <person name="Saygin H."/>
        </authorList>
    </citation>
    <scope>NUCLEOTIDE SEQUENCE [LARGE SCALE GENOMIC DNA]</scope>
    <source>
        <strain evidence="6 7">JCM 13523</strain>
    </source>
</reference>
<protein>
    <submittedName>
        <fullName evidence="6">Polyketide synthase</fullName>
    </submittedName>
</protein>
<dbReference type="InterPro" id="IPR014031">
    <property type="entry name" value="Ketoacyl_synth_C"/>
</dbReference>
<dbReference type="GO" id="GO:0005886">
    <property type="term" value="C:plasma membrane"/>
    <property type="evidence" value="ECO:0007669"/>
    <property type="project" value="TreeGrafter"/>
</dbReference>
<dbReference type="PANTHER" id="PTHR43775:SF37">
    <property type="entry name" value="SI:DKEY-61P9.11"/>
    <property type="match status" value="1"/>
</dbReference>
<dbReference type="InterPro" id="IPR020841">
    <property type="entry name" value="PKS_Beta-ketoAc_synthase_dom"/>
</dbReference>
<dbReference type="GO" id="GO:0006633">
    <property type="term" value="P:fatty acid biosynthetic process"/>
    <property type="evidence" value="ECO:0007669"/>
    <property type="project" value="InterPro"/>
</dbReference>
<comment type="caution">
    <text evidence="6">The sequence shown here is derived from an EMBL/GenBank/DDBJ whole genome shotgun (WGS) entry which is preliminary data.</text>
</comment>
<keyword evidence="3 4" id="KW-0808">Transferase</keyword>
<dbReference type="PROSITE" id="PS52004">
    <property type="entry name" value="KS3_2"/>
    <property type="match status" value="1"/>
</dbReference>
<dbReference type="Proteomes" id="UP000295124">
    <property type="component" value="Unassembled WGS sequence"/>
</dbReference>
<evidence type="ECO:0000256" key="2">
    <source>
        <dbReference type="ARBA" id="ARBA00022553"/>
    </source>
</evidence>
<dbReference type="PROSITE" id="PS00606">
    <property type="entry name" value="KS3_1"/>
    <property type="match status" value="1"/>
</dbReference>
<dbReference type="InterPro" id="IPR018201">
    <property type="entry name" value="Ketoacyl_synth_AS"/>
</dbReference>
<name>A0A4R4ZUF1_9ACTN</name>
<dbReference type="Gene3D" id="3.40.47.10">
    <property type="match status" value="1"/>
</dbReference>
<dbReference type="GO" id="GO:0004315">
    <property type="term" value="F:3-oxoacyl-[acyl-carrier-protein] synthase activity"/>
    <property type="evidence" value="ECO:0007669"/>
    <property type="project" value="InterPro"/>
</dbReference>
<feature type="domain" description="Ketosynthase family 3 (KS3)" evidence="5">
    <location>
        <begin position="4"/>
        <end position="407"/>
    </location>
</feature>
<keyword evidence="7" id="KW-1185">Reference proteome</keyword>
<keyword evidence="2" id="KW-0597">Phosphoprotein</keyword>
<evidence type="ECO:0000313" key="6">
    <source>
        <dbReference type="EMBL" id="TDD61599.1"/>
    </source>
</evidence>
<organism evidence="6 7">
    <name type="scientific">Kribbella antibiotica</name>
    <dbReference type="NCBI Taxonomy" id="190195"/>
    <lineage>
        <taxon>Bacteria</taxon>
        <taxon>Bacillati</taxon>
        <taxon>Actinomycetota</taxon>
        <taxon>Actinomycetes</taxon>
        <taxon>Propionibacteriales</taxon>
        <taxon>Kribbellaceae</taxon>
        <taxon>Kribbella</taxon>
    </lineage>
</organism>
<dbReference type="OrthoDB" id="9808669at2"/>
<dbReference type="InterPro" id="IPR050091">
    <property type="entry name" value="PKS_NRPS_Biosynth_Enz"/>
</dbReference>
<dbReference type="InterPro" id="IPR016039">
    <property type="entry name" value="Thiolase-like"/>
</dbReference>
<dbReference type="GO" id="GO:0005737">
    <property type="term" value="C:cytoplasm"/>
    <property type="evidence" value="ECO:0007669"/>
    <property type="project" value="TreeGrafter"/>
</dbReference>
<comment type="similarity">
    <text evidence="4">Belongs to the thiolase-like superfamily. Beta-ketoacyl-ACP synthases family.</text>
</comment>
<dbReference type="GO" id="GO:0004312">
    <property type="term" value="F:fatty acid synthase activity"/>
    <property type="evidence" value="ECO:0007669"/>
    <property type="project" value="TreeGrafter"/>
</dbReference>
<dbReference type="SUPFAM" id="SSF53901">
    <property type="entry name" value="Thiolase-like"/>
    <property type="match status" value="1"/>
</dbReference>
<evidence type="ECO:0000256" key="1">
    <source>
        <dbReference type="ARBA" id="ARBA00022450"/>
    </source>
</evidence>
<dbReference type="Pfam" id="PF16197">
    <property type="entry name" value="KAsynt_C_assoc"/>
    <property type="match status" value="1"/>
</dbReference>
<evidence type="ECO:0000313" key="7">
    <source>
        <dbReference type="Proteomes" id="UP000295124"/>
    </source>
</evidence>
<gene>
    <name evidence="6" type="ORF">E1263_06840</name>
</gene>
<evidence type="ECO:0000256" key="4">
    <source>
        <dbReference type="RuleBase" id="RU003694"/>
    </source>
</evidence>
<keyword evidence="1" id="KW-0596">Phosphopantetheine</keyword>
<dbReference type="InterPro" id="IPR014030">
    <property type="entry name" value="Ketoacyl_synth_N"/>
</dbReference>
<dbReference type="GO" id="GO:0071770">
    <property type="term" value="P:DIM/DIP cell wall layer assembly"/>
    <property type="evidence" value="ECO:0007669"/>
    <property type="project" value="TreeGrafter"/>
</dbReference>
<dbReference type="RefSeq" id="WP_132166317.1">
    <property type="nucleotide sequence ID" value="NZ_SMKX01000013.1"/>
</dbReference>
<dbReference type="CDD" id="cd00833">
    <property type="entry name" value="PKS"/>
    <property type="match status" value="1"/>
</dbReference>
<dbReference type="EMBL" id="SMKX01000013">
    <property type="protein sequence ID" value="TDD61599.1"/>
    <property type="molecule type" value="Genomic_DNA"/>
</dbReference>
<sequence>MDTSGYVAVIGMSGRFPGASSVPEFWQNLLDGREGITRTTDEDSGFLPAYGVLADADEFDADRFGYSADEAAIIDPQQRLLLTCARETLGNAGYGASGRPVTGVFAGGSTTDHAARLRTRGVPESLIRLGTDLDYLSSRIAYKLGLSGPALTVLTACSSSLVAVHLAVQSLLAGDCDLALAGGASVQAGPFRTPYDPEGIFSPTGRCRPFDATGDGTVPASAVALVALRPLADAIADGDHVHAVIRGTAMNNDGRAKIGFTAPSVVGQATAARAAQLVAGVTAAEIGYVETHGTATPIGDPIELAALTKAFRETTDRTGFCRVGSVKSNIGHADAAAGITGLIKTVLSVEHGVLPASLHFTEPNPEIDFAASPFVVNTTTTPWPGHRIAGVNATGIGGTNAHVIVAQA</sequence>
<accession>A0A4R4ZUF1</accession>
<dbReference type="SMART" id="SM00825">
    <property type="entry name" value="PKS_KS"/>
    <property type="match status" value="1"/>
</dbReference>
<dbReference type="PANTHER" id="PTHR43775">
    <property type="entry name" value="FATTY ACID SYNTHASE"/>
    <property type="match status" value="1"/>
</dbReference>
<dbReference type="AlphaFoldDB" id="A0A4R4ZUF1"/>